<comment type="similarity">
    <text evidence="13 14">Belongs to the class VI-like SAM-binding methyltransferase superfamily. CHO2 family.</text>
</comment>
<dbReference type="GO" id="GO:0004608">
    <property type="term" value="F:phosphatidylethanolamine N-methyltransferase activity"/>
    <property type="evidence" value="ECO:0007669"/>
    <property type="project" value="UniProtKB-UniRule"/>
</dbReference>
<comment type="catalytic activity">
    <reaction evidence="13 14">
        <text>a 1,2-diacyl-sn-glycero-3-phosphoethanolamine + S-adenosyl-L-methionine = a 1,2-diacyl-sn-glycero-3-phospho-N-methylethanolamine + S-adenosyl-L-homocysteine + H(+)</text>
        <dbReference type="Rhea" id="RHEA:11164"/>
        <dbReference type="ChEBI" id="CHEBI:15378"/>
        <dbReference type="ChEBI" id="CHEBI:57856"/>
        <dbReference type="ChEBI" id="CHEBI:59789"/>
        <dbReference type="ChEBI" id="CHEBI:64573"/>
        <dbReference type="ChEBI" id="CHEBI:64612"/>
        <dbReference type="EC" id="2.1.1.17"/>
    </reaction>
</comment>
<feature type="compositionally biased region" description="Polar residues" evidence="15">
    <location>
        <begin position="1"/>
        <end position="23"/>
    </location>
</feature>
<evidence type="ECO:0000256" key="11">
    <source>
        <dbReference type="ARBA" id="ARBA00023209"/>
    </source>
</evidence>
<evidence type="ECO:0000256" key="14">
    <source>
        <dbReference type="RuleBase" id="RU361122"/>
    </source>
</evidence>
<dbReference type="GO" id="GO:0032259">
    <property type="term" value="P:methylation"/>
    <property type="evidence" value="ECO:0007669"/>
    <property type="project" value="UniProtKB-KW"/>
</dbReference>
<reference evidence="16 17" key="1">
    <citation type="journal article" date="2022" name="DNA Res.">
        <title>Genome analysis of five recently described species of the CUG-Ser clade uncovers Candida theae as a new hybrid lineage with pathogenic potential in the Candida parapsilosis species complex.</title>
        <authorList>
            <person name="Mixao V."/>
            <person name="Del Olmo V."/>
            <person name="Hegedusova E."/>
            <person name="Saus E."/>
            <person name="Pryszcz L."/>
            <person name="Cillingova A."/>
            <person name="Nosek J."/>
            <person name="Gabaldon T."/>
        </authorList>
    </citation>
    <scope>NUCLEOTIDE SEQUENCE [LARGE SCALE GENOMIC DNA]</scope>
    <source>
        <strain evidence="16 17">CBS 12239</strain>
    </source>
</reference>
<dbReference type="HAMAP" id="MF_03217">
    <property type="entry name" value="PEMT"/>
    <property type="match status" value="1"/>
</dbReference>
<dbReference type="Gene3D" id="1.20.120.1630">
    <property type="match status" value="1"/>
</dbReference>
<comment type="subcellular location">
    <subcellularLocation>
        <location evidence="1">Endomembrane system</location>
        <topology evidence="1">Multi-pass membrane protein</topology>
    </subcellularLocation>
    <subcellularLocation>
        <location evidence="13 14">Endoplasmic reticulum membrane</location>
        <topology evidence="13 14">Multi-pass membrane protein</topology>
    </subcellularLocation>
</comment>
<proteinExistence type="inferred from homology"/>
<evidence type="ECO:0000256" key="5">
    <source>
        <dbReference type="ARBA" id="ARBA00022691"/>
    </source>
</evidence>
<dbReference type="Pfam" id="PF04191">
    <property type="entry name" value="PEMT"/>
    <property type="match status" value="2"/>
</dbReference>
<comment type="pathway">
    <text evidence="13 14">Phospholipid metabolism; phosphatidylcholine biosynthesis.</text>
</comment>
<keyword evidence="3 13" id="KW-0489">Methyltransferase</keyword>
<keyword evidence="5 13" id="KW-0949">S-adenosyl-L-methionine</keyword>
<evidence type="ECO:0000256" key="15">
    <source>
        <dbReference type="SAM" id="MobiDB-lite"/>
    </source>
</evidence>
<evidence type="ECO:0000256" key="4">
    <source>
        <dbReference type="ARBA" id="ARBA00022679"/>
    </source>
</evidence>
<evidence type="ECO:0000256" key="2">
    <source>
        <dbReference type="ARBA" id="ARBA00022516"/>
    </source>
</evidence>
<keyword evidence="12 13" id="KW-1208">Phospholipid metabolism</keyword>
<accession>A0AAD5BHI8</accession>
<evidence type="ECO:0000256" key="1">
    <source>
        <dbReference type="ARBA" id="ARBA00004127"/>
    </source>
</evidence>
<name>A0AAD5BHI8_9ASCO</name>
<dbReference type="Gene3D" id="2.60.40.2840">
    <property type="match status" value="1"/>
</dbReference>
<organism evidence="16 17">
    <name type="scientific">Candida theae</name>
    <dbReference type="NCBI Taxonomy" id="1198502"/>
    <lineage>
        <taxon>Eukaryota</taxon>
        <taxon>Fungi</taxon>
        <taxon>Dikarya</taxon>
        <taxon>Ascomycota</taxon>
        <taxon>Saccharomycotina</taxon>
        <taxon>Pichiomycetes</taxon>
        <taxon>Debaryomycetaceae</taxon>
        <taxon>Candida/Lodderomyces clade</taxon>
        <taxon>Candida</taxon>
    </lineage>
</organism>
<feature type="transmembrane region" description="Helical" evidence="13 14">
    <location>
        <begin position="87"/>
        <end position="103"/>
    </location>
</feature>
<keyword evidence="6 13" id="KW-0812">Transmembrane</keyword>
<keyword evidence="10 13" id="KW-0472">Membrane</keyword>
<evidence type="ECO:0000256" key="3">
    <source>
        <dbReference type="ARBA" id="ARBA00022603"/>
    </source>
</evidence>
<dbReference type="InterPro" id="IPR016219">
    <property type="entry name" value="Phosphatid-EA_MeTrfase_fun"/>
</dbReference>
<dbReference type="PIRSF" id="PIRSF000383">
    <property type="entry name" value="PEAMT"/>
    <property type="match status" value="1"/>
</dbReference>
<keyword evidence="4 13" id="KW-0808">Transferase</keyword>
<evidence type="ECO:0000313" key="17">
    <source>
        <dbReference type="Proteomes" id="UP001204833"/>
    </source>
</evidence>
<dbReference type="GeneID" id="76149231"/>
<evidence type="ECO:0000256" key="7">
    <source>
        <dbReference type="ARBA" id="ARBA00022824"/>
    </source>
</evidence>
<evidence type="ECO:0000256" key="9">
    <source>
        <dbReference type="ARBA" id="ARBA00023098"/>
    </source>
</evidence>
<feature type="region of interest" description="Disordered" evidence="15">
    <location>
        <begin position="1"/>
        <end position="53"/>
    </location>
</feature>
<dbReference type="InterPro" id="IPR007318">
    <property type="entry name" value="Phopholipid_MeTrfase"/>
</dbReference>
<feature type="transmembrane region" description="Helical" evidence="13 14">
    <location>
        <begin position="221"/>
        <end position="240"/>
    </location>
</feature>
<protein>
    <recommendedName>
        <fullName evidence="13 14">Phosphatidylethanolamine N-methyltransferase</fullName>
        <shortName evidence="13">PE methyltransferase</shortName>
        <shortName evidence="13 14">PEAMT</shortName>
        <shortName evidence="13">PEMT</shortName>
        <ecNumber evidence="13 14">2.1.1.17</ecNumber>
    </recommendedName>
</protein>
<dbReference type="EMBL" id="JAIHNG010000050">
    <property type="protein sequence ID" value="KAI5963896.1"/>
    <property type="molecule type" value="Genomic_DNA"/>
</dbReference>
<feature type="compositionally biased region" description="Low complexity" evidence="15">
    <location>
        <begin position="33"/>
        <end position="48"/>
    </location>
</feature>
<keyword evidence="11 13" id="KW-0594">Phospholipid biosynthesis</keyword>
<dbReference type="Proteomes" id="UP001204833">
    <property type="component" value="Unassembled WGS sequence"/>
</dbReference>
<feature type="transmembrane region" description="Helical" evidence="13 14">
    <location>
        <begin position="195"/>
        <end position="215"/>
    </location>
</feature>
<dbReference type="GO" id="GO:0005789">
    <property type="term" value="C:endoplasmic reticulum membrane"/>
    <property type="evidence" value="ECO:0007669"/>
    <property type="project" value="UniProtKB-SubCell"/>
</dbReference>
<dbReference type="RefSeq" id="XP_051610317.1">
    <property type="nucleotide sequence ID" value="XM_051750350.1"/>
</dbReference>
<evidence type="ECO:0000256" key="13">
    <source>
        <dbReference type="HAMAP-Rule" id="MF_03217"/>
    </source>
</evidence>
<dbReference type="PANTHER" id="PTHR32138:SF0">
    <property type="entry name" value="PHOSPHATIDYLETHANOLAMINE N-METHYLTRANSFERASE"/>
    <property type="match status" value="1"/>
</dbReference>
<gene>
    <name evidence="16" type="ORF">KGF57_001172</name>
</gene>
<keyword evidence="17" id="KW-1185">Reference proteome</keyword>
<dbReference type="GO" id="GO:0006656">
    <property type="term" value="P:phosphatidylcholine biosynthetic process"/>
    <property type="evidence" value="ECO:0007669"/>
    <property type="project" value="UniProtKB-UniRule"/>
</dbReference>
<keyword evidence="9 13" id="KW-0443">Lipid metabolism</keyword>
<evidence type="ECO:0000256" key="8">
    <source>
        <dbReference type="ARBA" id="ARBA00022989"/>
    </source>
</evidence>
<sequence length="881" mass="100463">MSVEIETTSNSPVIAMDSLTSPSKKLEKHDAVSSLSSSSSSSSSAAAGSGSGPKGITFSGETFAVPETHDMVKTLFDPSLHKSNSELAILACLCANLLVFLIPSNQARIVIFVAMYTFWRLSYNFGIGWLLQQQSKHNRLVSWAKEGKLFDTNNTSFRAQLVQNELKSQRGKDYDISSLPIEFNTWLIFRKLVDLILMSDFVTFCCVVYTCSLAEDFSNSWTVYLRVLVGSSLILFNLWVKVNAHNTIKDYAWYWGDFFFRQINNEELIFDGVFEMVPHPMYSVGYIGYYGFALIAKSYTVLAISIFGHFLQMIFLHYIENPHIDKIYGPSKNEINLIKILKLKDLKHFENMPPLVGFYNFNWMRASDVLNLILISTYGIIIPILSKNSYKLFFALTVATKLFESFVINTLLLLQSYSKYFTKWCLSNDIPVEKSLNNWAILYNSLINLTYSSLFGMNLAHVLQGTTEVFFHDFFYLRVLIGCLLIATQTWINASIIDSIGYFGYFYGDFFIAKSHHLTKAGVYRYLNNPEQIFGVCGVMGVFVIWPTFENLVCCILWVANNFVRINFIEKFHMLRVYGEQEVNQDSGVTKTFKKHLIPDVIQRRISNDEPSRRSRRRSSHPASGIAESFENFIKDLQNSSVKLSKQKLIELSQNLSFANSDYKLTLPDLKTDSTTNSKYITIGTPIKVNWQSPAATHSPKDWIGLYKISQTSYSRNKTLLSSSGRWGNCETPNGSLTFAKEKLFWEQGVYEVRYHLDSGHDVAYISEPFEIRTTHIDVPTKESSLDEFAKQLKTEVFDKVLDIDSINTSIQSIATQSDSNVLELYQLLSSIVSQATNIRISSKIYLNHDDTSIKDVANRLYEINQILNDLSYDMSIKKNE</sequence>
<evidence type="ECO:0000313" key="16">
    <source>
        <dbReference type="EMBL" id="KAI5963896.1"/>
    </source>
</evidence>
<feature type="transmembrane region" description="Helical" evidence="13 14">
    <location>
        <begin position="475"/>
        <end position="497"/>
    </location>
</feature>
<feature type="transmembrane region" description="Helical" evidence="13 14">
    <location>
        <begin position="109"/>
        <end position="131"/>
    </location>
</feature>
<dbReference type="PROSITE" id="PS50244">
    <property type="entry name" value="S5A_REDUCTASE"/>
    <property type="match status" value="1"/>
</dbReference>
<dbReference type="PROSITE" id="PS51598">
    <property type="entry name" value="SAM_CHO2"/>
    <property type="match status" value="1"/>
</dbReference>
<dbReference type="FunFam" id="1.20.120.1630:FF:000016">
    <property type="entry name" value="Phosphatidylethanolamine N-methyltransferase"/>
    <property type="match status" value="1"/>
</dbReference>
<comment type="caution">
    <text evidence="16">The sequence shown here is derived from an EMBL/GenBank/DDBJ whole genome shotgun (WGS) entry which is preliminary data.</text>
</comment>
<feature type="transmembrane region" description="Helical" evidence="13 14">
    <location>
        <begin position="533"/>
        <end position="560"/>
    </location>
</feature>
<keyword evidence="7 13" id="KW-0256">Endoplasmic reticulum</keyword>
<dbReference type="AlphaFoldDB" id="A0AAD5BHI8"/>
<keyword evidence="2 13" id="KW-0444">Lipid biosynthesis</keyword>
<comment type="caution">
    <text evidence="13 14">Lacks conserved residue(s) required for the propagation of feature annotation.</text>
</comment>
<feature type="transmembrane region" description="Helical" evidence="13 14">
    <location>
        <begin position="392"/>
        <end position="414"/>
    </location>
</feature>
<keyword evidence="8 13" id="KW-1133">Transmembrane helix</keyword>
<comment type="function">
    <text evidence="13 14">Catalyzes the first step of the methylation pathway of phosphatidylcholine biosynthesis, the SAM-dependent methylation of phosphatidylethanolamine (PE) to phosphatidylmonomethylethanolamine (PMME).</text>
</comment>
<feature type="transmembrane region" description="Helical" evidence="13 14">
    <location>
        <begin position="369"/>
        <end position="385"/>
    </location>
</feature>
<evidence type="ECO:0000256" key="6">
    <source>
        <dbReference type="ARBA" id="ARBA00022692"/>
    </source>
</evidence>
<feature type="transmembrane region" description="Helical" evidence="13 14">
    <location>
        <begin position="441"/>
        <end position="463"/>
    </location>
</feature>
<evidence type="ECO:0000256" key="10">
    <source>
        <dbReference type="ARBA" id="ARBA00023136"/>
    </source>
</evidence>
<dbReference type="EC" id="2.1.1.17" evidence="13 14"/>
<evidence type="ECO:0000256" key="12">
    <source>
        <dbReference type="ARBA" id="ARBA00023264"/>
    </source>
</evidence>
<dbReference type="PANTHER" id="PTHR32138">
    <property type="entry name" value="PHOSPHATIDYLETHANOLAMINE N-METHYLTRANSFERASE"/>
    <property type="match status" value="1"/>
</dbReference>